<accession>L1Q3G1</accession>
<dbReference type="EMBL" id="AMEZ01000133">
    <property type="protein sequence ID" value="EKY22235.1"/>
    <property type="molecule type" value="Genomic_DNA"/>
</dbReference>
<keyword evidence="4" id="KW-0479">Metal-binding</keyword>
<keyword evidence="8" id="KW-1185">Reference proteome</keyword>
<dbReference type="GO" id="GO:0006633">
    <property type="term" value="P:fatty acid biosynthetic process"/>
    <property type="evidence" value="ECO:0007669"/>
    <property type="project" value="InterPro"/>
</dbReference>
<comment type="caution">
    <text evidence="7">The sequence shown here is derived from an EMBL/GenBank/DDBJ whole genome shotgun (WGS) entry which is preliminary data.</text>
</comment>
<dbReference type="HOGENOM" id="CLU_057011_6_4_9"/>
<gene>
    <name evidence="7" type="ORF">HMPREF0216_03279</name>
</gene>
<dbReference type="GO" id="GO:0019878">
    <property type="term" value="P:lysine biosynthetic process via aminoadipic acid"/>
    <property type="evidence" value="ECO:0007669"/>
    <property type="project" value="TreeGrafter"/>
</dbReference>
<dbReference type="GO" id="GO:0005829">
    <property type="term" value="C:cytosol"/>
    <property type="evidence" value="ECO:0007669"/>
    <property type="project" value="TreeGrafter"/>
</dbReference>
<name>L1Q3G1_9CLOT</name>
<evidence type="ECO:0000256" key="4">
    <source>
        <dbReference type="ARBA" id="ARBA00022723"/>
    </source>
</evidence>
<keyword evidence="5" id="KW-0460">Magnesium</keyword>
<dbReference type="InterPro" id="IPR050559">
    <property type="entry name" value="P-Pant_transferase_sf"/>
</dbReference>
<dbReference type="InterPro" id="IPR004568">
    <property type="entry name" value="Ppantetheine-prot_Trfase_dom"/>
</dbReference>
<evidence type="ECO:0000256" key="3">
    <source>
        <dbReference type="ARBA" id="ARBA00022679"/>
    </source>
</evidence>
<dbReference type="Proteomes" id="UP000010420">
    <property type="component" value="Unassembled WGS sequence"/>
</dbReference>
<evidence type="ECO:0000259" key="6">
    <source>
        <dbReference type="Pfam" id="PF01648"/>
    </source>
</evidence>
<dbReference type="Pfam" id="PF01648">
    <property type="entry name" value="ACPS"/>
    <property type="match status" value="1"/>
</dbReference>
<dbReference type="InterPro" id="IPR008278">
    <property type="entry name" value="4-PPantetheinyl_Trfase_dom"/>
</dbReference>
<reference evidence="7 8" key="1">
    <citation type="submission" date="2012-05" db="EMBL/GenBank/DDBJ databases">
        <authorList>
            <person name="Weinstock G."/>
            <person name="Sodergren E."/>
            <person name="Lobos E.A."/>
            <person name="Fulton L."/>
            <person name="Fulton R."/>
            <person name="Courtney L."/>
            <person name="Fronick C."/>
            <person name="O'Laughlin M."/>
            <person name="Godfrey J."/>
            <person name="Wilson R.M."/>
            <person name="Miner T."/>
            <person name="Farmer C."/>
            <person name="Delehaunty K."/>
            <person name="Cordes M."/>
            <person name="Minx P."/>
            <person name="Tomlinson C."/>
            <person name="Chen J."/>
            <person name="Wollam A."/>
            <person name="Pepin K.H."/>
            <person name="Bhonagiri V."/>
            <person name="Zhang X."/>
            <person name="Suruliraj S."/>
            <person name="Warren W."/>
            <person name="Mitreva M."/>
            <person name="Mardis E.R."/>
            <person name="Wilson R.K."/>
        </authorList>
    </citation>
    <scope>NUCLEOTIDE SEQUENCE [LARGE SCALE GENOMIC DNA]</scope>
    <source>
        <strain evidence="7 8">DSM 1785</strain>
    </source>
</reference>
<comment type="similarity">
    <text evidence="2">Belongs to the P-Pant transferase superfamily. Gsp/Sfp/HetI/AcpT family.</text>
</comment>
<evidence type="ECO:0000256" key="2">
    <source>
        <dbReference type="ARBA" id="ARBA00010990"/>
    </source>
</evidence>
<dbReference type="GO" id="GO:0000287">
    <property type="term" value="F:magnesium ion binding"/>
    <property type="evidence" value="ECO:0007669"/>
    <property type="project" value="InterPro"/>
</dbReference>
<dbReference type="eggNOG" id="COG2091">
    <property type="taxonomic scope" value="Bacteria"/>
</dbReference>
<dbReference type="AlphaFoldDB" id="L1Q3G1"/>
<proteinExistence type="inferred from homology"/>
<feature type="domain" description="4'-phosphopantetheinyl transferase" evidence="6">
    <location>
        <begin position="61"/>
        <end position="136"/>
    </location>
</feature>
<evidence type="ECO:0000256" key="5">
    <source>
        <dbReference type="ARBA" id="ARBA00022842"/>
    </source>
</evidence>
<dbReference type="Gene3D" id="3.90.470.20">
    <property type="entry name" value="4'-phosphopantetheinyl transferase domain"/>
    <property type="match status" value="1"/>
</dbReference>
<dbReference type="PANTHER" id="PTHR12215">
    <property type="entry name" value="PHOSPHOPANTETHEINE TRANSFERASE"/>
    <property type="match status" value="1"/>
</dbReference>
<comment type="cofactor">
    <cofactor evidence="1">
        <name>Mg(2+)</name>
        <dbReference type="ChEBI" id="CHEBI:18420"/>
    </cofactor>
</comment>
<dbReference type="SUPFAM" id="SSF56214">
    <property type="entry name" value="4'-phosphopantetheinyl transferase"/>
    <property type="match status" value="2"/>
</dbReference>
<organism evidence="7 8">
    <name type="scientific">Clostridium celatum DSM 1785</name>
    <dbReference type="NCBI Taxonomy" id="545697"/>
    <lineage>
        <taxon>Bacteria</taxon>
        <taxon>Bacillati</taxon>
        <taxon>Bacillota</taxon>
        <taxon>Clostridia</taxon>
        <taxon>Eubacteriales</taxon>
        <taxon>Clostridiaceae</taxon>
        <taxon>Clostridium</taxon>
    </lineage>
</organism>
<dbReference type="NCBIfam" id="TIGR00556">
    <property type="entry name" value="pantethn_trn"/>
    <property type="match status" value="1"/>
</dbReference>
<dbReference type="STRING" id="545697.HMPREF0216_03279"/>
<dbReference type="PATRIC" id="fig|545697.3.peg.3203"/>
<protein>
    <submittedName>
        <fullName evidence="7">Phosphopantetheine protein transferase domain protein</fullName>
    </submittedName>
</protein>
<evidence type="ECO:0000313" key="7">
    <source>
        <dbReference type="EMBL" id="EKY22235.1"/>
    </source>
</evidence>
<dbReference type="PANTHER" id="PTHR12215:SF10">
    <property type="entry name" value="L-AMINOADIPATE-SEMIALDEHYDE DEHYDROGENASE-PHOSPHOPANTETHEINYL TRANSFERASE"/>
    <property type="match status" value="1"/>
</dbReference>
<keyword evidence="3 7" id="KW-0808">Transferase</keyword>
<sequence length="161" mass="18576">MHDAGINLLDEKLEEIFNVKNARENYCSSLNGKPYLKNSSINFNISHCNNIVVVIISNKNVGIDIEDIKEFKKSIIRKVLTNNELIDLLSANNKKEYFFKLWTLKESFLKAIGTGLSYGMQNIEFSIKDKNIICNKIGFLFKQESLIFNNNKYIVSITWEV</sequence>
<dbReference type="InterPro" id="IPR037143">
    <property type="entry name" value="4-PPantetheinyl_Trfase_dom_sf"/>
</dbReference>
<evidence type="ECO:0000256" key="1">
    <source>
        <dbReference type="ARBA" id="ARBA00001946"/>
    </source>
</evidence>
<dbReference type="GO" id="GO:0008897">
    <property type="term" value="F:holo-[acyl-carrier-protein] synthase activity"/>
    <property type="evidence" value="ECO:0007669"/>
    <property type="project" value="InterPro"/>
</dbReference>
<evidence type="ECO:0000313" key="8">
    <source>
        <dbReference type="Proteomes" id="UP000010420"/>
    </source>
</evidence>